<dbReference type="SUPFAM" id="SSF56176">
    <property type="entry name" value="FAD-binding/transporter-associated domain-like"/>
    <property type="match status" value="1"/>
</dbReference>
<dbReference type="Gene3D" id="3.30.43.10">
    <property type="entry name" value="Uridine Diphospho-n-acetylenolpyruvylglucosamine Reductase, domain 2"/>
    <property type="match status" value="1"/>
</dbReference>
<dbReference type="GO" id="GO:0016491">
    <property type="term" value="F:oxidoreductase activity"/>
    <property type="evidence" value="ECO:0007669"/>
    <property type="project" value="UniProtKB-KW"/>
</dbReference>
<evidence type="ECO:0000313" key="5">
    <source>
        <dbReference type="EMBL" id="MPM21795.1"/>
    </source>
</evidence>
<name>A0A644XZV8_9ZZZZ</name>
<sequence length="277" mass="30741">MIPFDFEYYRPDTAEEAASVFAKLDTAGKDPVYYGGGSELISMARVGSRSFGAVIDLKNIPECKAMEDRGDHFYLGAGLTLSDLIEWNGFPLLSKTAGRIADHTMQCKITLGGNLAATIIYRETALPLLLSDAKLTFAGADGFKEYNMDMVFRERLLLPRGEFLAGVALDKSFFSLPYFHEKKTRNEKIDYPLITAAGLKKEGTLRIAFSGLAAYPFRDAEAERILNGSFRSRERRADKVVKCLSDIIQGDLSGSAEYRKFVLKEIILNILDTMKGA</sequence>
<dbReference type="Gene3D" id="3.30.465.10">
    <property type="match status" value="1"/>
</dbReference>
<gene>
    <name evidence="5" type="ORF">SDC9_68245</name>
</gene>
<accession>A0A644XZV8</accession>
<dbReference type="Pfam" id="PF00941">
    <property type="entry name" value="FAD_binding_5"/>
    <property type="match status" value="1"/>
</dbReference>
<keyword evidence="2" id="KW-0274">FAD</keyword>
<keyword evidence="3" id="KW-0560">Oxidoreductase</keyword>
<dbReference type="SUPFAM" id="SSF55447">
    <property type="entry name" value="CO dehydrogenase flavoprotein C-terminal domain-like"/>
    <property type="match status" value="1"/>
</dbReference>
<comment type="caution">
    <text evidence="5">The sequence shown here is derived from an EMBL/GenBank/DDBJ whole genome shotgun (WGS) entry which is preliminary data.</text>
</comment>
<dbReference type="PANTHER" id="PTHR42659:SF2">
    <property type="entry name" value="XANTHINE DEHYDROGENASE SUBUNIT C-RELATED"/>
    <property type="match status" value="1"/>
</dbReference>
<evidence type="ECO:0000256" key="1">
    <source>
        <dbReference type="ARBA" id="ARBA00022630"/>
    </source>
</evidence>
<dbReference type="GO" id="GO:0071949">
    <property type="term" value="F:FAD binding"/>
    <property type="evidence" value="ECO:0007669"/>
    <property type="project" value="InterPro"/>
</dbReference>
<dbReference type="InterPro" id="IPR016169">
    <property type="entry name" value="FAD-bd_PCMH_sub2"/>
</dbReference>
<evidence type="ECO:0000256" key="2">
    <source>
        <dbReference type="ARBA" id="ARBA00022827"/>
    </source>
</evidence>
<protein>
    <recommendedName>
        <fullName evidence="4">FAD-binding PCMH-type domain-containing protein</fullName>
    </recommendedName>
</protein>
<dbReference type="InterPro" id="IPR005107">
    <property type="entry name" value="CO_DH_flav_C"/>
</dbReference>
<evidence type="ECO:0000259" key="4">
    <source>
        <dbReference type="PROSITE" id="PS51387"/>
    </source>
</evidence>
<dbReference type="InterPro" id="IPR036683">
    <property type="entry name" value="CO_DH_flav_C_dom_sf"/>
</dbReference>
<feature type="domain" description="FAD-binding PCMH-type" evidence="4">
    <location>
        <begin position="1"/>
        <end position="174"/>
    </location>
</feature>
<dbReference type="InterPro" id="IPR002346">
    <property type="entry name" value="Mopterin_DH_FAD-bd"/>
</dbReference>
<organism evidence="5">
    <name type="scientific">bioreactor metagenome</name>
    <dbReference type="NCBI Taxonomy" id="1076179"/>
    <lineage>
        <taxon>unclassified sequences</taxon>
        <taxon>metagenomes</taxon>
        <taxon>ecological metagenomes</taxon>
    </lineage>
</organism>
<dbReference type="PROSITE" id="PS51387">
    <property type="entry name" value="FAD_PCMH"/>
    <property type="match status" value="1"/>
</dbReference>
<dbReference type="SMART" id="SM01092">
    <property type="entry name" value="CO_deh_flav_C"/>
    <property type="match status" value="1"/>
</dbReference>
<dbReference type="InterPro" id="IPR036318">
    <property type="entry name" value="FAD-bd_PCMH-like_sf"/>
</dbReference>
<proteinExistence type="predicted"/>
<dbReference type="Gene3D" id="3.30.390.50">
    <property type="entry name" value="CO dehydrogenase flavoprotein, C-terminal domain"/>
    <property type="match status" value="1"/>
</dbReference>
<dbReference type="AlphaFoldDB" id="A0A644XZV8"/>
<evidence type="ECO:0000256" key="3">
    <source>
        <dbReference type="ARBA" id="ARBA00023002"/>
    </source>
</evidence>
<dbReference type="PANTHER" id="PTHR42659">
    <property type="entry name" value="XANTHINE DEHYDROGENASE SUBUNIT C-RELATED"/>
    <property type="match status" value="1"/>
</dbReference>
<dbReference type="InterPro" id="IPR016166">
    <property type="entry name" value="FAD-bd_PCMH"/>
</dbReference>
<dbReference type="InterPro" id="IPR016167">
    <property type="entry name" value="FAD-bd_PCMH_sub1"/>
</dbReference>
<reference evidence="5" key="1">
    <citation type="submission" date="2019-08" db="EMBL/GenBank/DDBJ databases">
        <authorList>
            <person name="Kucharzyk K."/>
            <person name="Murdoch R.W."/>
            <person name="Higgins S."/>
            <person name="Loffler F."/>
        </authorList>
    </citation>
    <scope>NUCLEOTIDE SEQUENCE</scope>
</reference>
<dbReference type="InterPro" id="IPR051312">
    <property type="entry name" value="Diverse_Substr_Oxidored"/>
</dbReference>
<dbReference type="EMBL" id="VSSQ01003668">
    <property type="protein sequence ID" value="MPM21795.1"/>
    <property type="molecule type" value="Genomic_DNA"/>
</dbReference>
<keyword evidence="1" id="KW-0285">Flavoprotein</keyword>